<evidence type="ECO:0000256" key="2">
    <source>
        <dbReference type="ARBA" id="ARBA00022448"/>
    </source>
</evidence>
<keyword evidence="13" id="KW-1185">Reference proteome</keyword>
<evidence type="ECO:0000313" key="14">
    <source>
        <dbReference type="WBParaSite" id="maker-uti_cns_0016433-snap-gene-0.2-mRNA-1"/>
    </source>
</evidence>
<evidence type="ECO:0000256" key="9">
    <source>
        <dbReference type="ARBA" id="ARBA00023201"/>
    </source>
</evidence>
<dbReference type="InterPro" id="IPR001873">
    <property type="entry name" value="ENaC"/>
</dbReference>
<keyword evidence="6" id="KW-0915">Sodium</keyword>
<dbReference type="WBParaSite" id="maker-uti_cns_0016433-snap-gene-0.2-mRNA-1">
    <property type="protein sequence ID" value="maker-uti_cns_0016433-snap-gene-0.2-mRNA-1"/>
    <property type="gene ID" value="maker-uti_cns_0016433-snap-gene-0.2"/>
</dbReference>
<evidence type="ECO:0000256" key="8">
    <source>
        <dbReference type="ARBA" id="ARBA00023136"/>
    </source>
</evidence>
<comment type="subcellular location">
    <subcellularLocation>
        <location evidence="1">Membrane</location>
        <topology evidence="1">Multi-pass membrane protein</topology>
    </subcellularLocation>
</comment>
<name>A0A1I8IUL9_9PLAT</name>
<protein>
    <submittedName>
        <fullName evidence="14">ANK_REP_REGION domain-containing protein</fullName>
    </submittedName>
</protein>
<reference evidence="14" key="1">
    <citation type="submission" date="2016-11" db="UniProtKB">
        <authorList>
            <consortium name="WormBaseParasite"/>
        </authorList>
    </citation>
    <scope>IDENTIFICATION</scope>
</reference>
<dbReference type="AlphaFoldDB" id="A0A1I8IUL9"/>
<dbReference type="Proteomes" id="UP000095280">
    <property type="component" value="Unplaced"/>
</dbReference>
<feature type="transmembrane region" description="Helical" evidence="12">
    <location>
        <begin position="397"/>
        <end position="422"/>
    </location>
</feature>
<keyword evidence="4 11" id="KW-0812">Transmembrane</keyword>
<dbReference type="Gene3D" id="1.25.40.20">
    <property type="entry name" value="Ankyrin repeat-containing domain"/>
    <property type="match status" value="1"/>
</dbReference>
<evidence type="ECO:0000313" key="13">
    <source>
        <dbReference type="Proteomes" id="UP000095280"/>
    </source>
</evidence>
<keyword evidence="5 12" id="KW-1133">Transmembrane helix</keyword>
<feature type="transmembrane region" description="Helical" evidence="12">
    <location>
        <begin position="70"/>
        <end position="87"/>
    </location>
</feature>
<evidence type="ECO:0000256" key="1">
    <source>
        <dbReference type="ARBA" id="ARBA00004141"/>
    </source>
</evidence>
<evidence type="ECO:0000256" key="4">
    <source>
        <dbReference type="ARBA" id="ARBA00022692"/>
    </source>
</evidence>
<evidence type="ECO:0000256" key="11">
    <source>
        <dbReference type="RuleBase" id="RU000679"/>
    </source>
</evidence>
<keyword evidence="2 11" id="KW-0813">Transport</keyword>
<dbReference type="GO" id="GO:0016020">
    <property type="term" value="C:membrane"/>
    <property type="evidence" value="ECO:0007669"/>
    <property type="project" value="UniProtKB-SubCell"/>
</dbReference>
<evidence type="ECO:0000256" key="3">
    <source>
        <dbReference type="ARBA" id="ARBA00022461"/>
    </source>
</evidence>
<dbReference type="Pfam" id="PF00858">
    <property type="entry name" value="ASC"/>
    <property type="match status" value="1"/>
</dbReference>
<keyword evidence="9 11" id="KW-0739">Sodium transport</keyword>
<evidence type="ECO:0000256" key="7">
    <source>
        <dbReference type="ARBA" id="ARBA00023065"/>
    </source>
</evidence>
<dbReference type="GO" id="GO:0005272">
    <property type="term" value="F:sodium channel activity"/>
    <property type="evidence" value="ECO:0007669"/>
    <property type="project" value="UniProtKB-KW"/>
</dbReference>
<keyword evidence="8 12" id="KW-0472">Membrane</keyword>
<dbReference type="InterPro" id="IPR036770">
    <property type="entry name" value="Ankyrin_rpt-contain_sf"/>
</dbReference>
<keyword evidence="3 11" id="KW-0894">Sodium channel</keyword>
<proteinExistence type="inferred from homology"/>
<organism evidence="13 14">
    <name type="scientific">Macrostomum lignano</name>
    <dbReference type="NCBI Taxonomy" id="282301"/>
    <lineage>
        <taxon>Eukaryota</taxon>
        <taxon>Metazoa</taxon>
        <taxon>Spiralia</taxon>
        <taxon>Lophotrochozoa</taxon>
        <taxon>Platyhelminthes</taxon>
        <taxon>Rhabditophora</taxon>
        <taxon>Macrostomorpha</taxon>
        <taxon>Macrostomida</taxon>
        <taxon>Macrostomidae</taxon>
        <taxon>Macrostomum</taxon>
    </lineage>
</organism>
<comment type="similarity">
    <text evidence="11">Belongs to the amiloride-sensitive sodium channel (TC 1.A.6) family.</text>
</comment>
<evidence type="ECO:0000256" key="10">
    <source>
        <dbReference type="ARBA" id="ARBA00023303"/>
    </source>
</evidence>
<keyword evidence="7 11" id="KW-0406">Ion transport</keyword>
<accession>A0A1I8IUL9</accession>
<evidence type="ECO:0000256" key="12">
    <source>
        <dbReference type="SAM" id="Phobius"/>
    </source>
</evidence>
<evidence type="ECO:0000256" key="6">
    <source>
        <dbReference type="ARBA" id="ARBA00023053"/>
    </source>
</evidence>
<feature type="transmembrane region" description="Helical" evidence="12">
    <location>
        <begin position="468"/>
        <end position="488"/>
    </location>
</feature>
<sequence length="494" mass="56551">PGSVANEIVSLLQSNRIENFPRHGLASVARLSANLKLPRRQGGRSASASGAAAAAAVGCHSSRGCKHRGIASATAAGAIAAFFLYRFFLPRYFLHWFFLYRFFLYRFFLYRFFLYRFFLPRFFLYQFFLYRFFLYRSFFYPFLPLPRCSALNFKQLGTNGDCSEPGHQQQRVSGSCQELTRERLRLHLQMRRPAEFAIDQDTLNTPIHRLLESPESRSKPALTADALCRLLSDLASVGYLGSYINLANRCGCTPLSICLLTEQYSNLISVLISYGAQLHHLCGSLADRCNHLHFAMSKASPKTIDSTLDEVFRTYPSGADGMYALNRRGETPKAALMKRTEEATLCAWREPHLPAQPPSEDGGSDVSLAAIFSDCLRRSTVRGIPRIFSSRSPLLKALWTASVLVLFVLFLWNLTGTVSIYMRGDTMFSNMKWEPLPPFPSFTICNFKPISAVMLHYTNLTPDAYRFFLYRFFLYRIFLYRIFFYRFFLYRSSL</sequence>
<keyword evidence="10 11" id="KW-0407">Ion channel</keyword>
<evidence type="ECO:0000256" key="5">
    <source>
        <dbReference type="ARBA" id="ARBA00022989"/>
    </source>
</evidence>